<feature type="active site" description="S-methylcysteine intermediate" evidence="14">
    <location>
        <position position="330"/>
    </location>
</feature>
<feature type="binding site" evidence="14">
    <location>
        <position position="287"/>
    </location>
    <ligand>
        <name>S-adenosyl-L-methionine</name>
        <dbReference type="ChEBI" id="CHEBI:59789"/>
    </ligand>
</feature>
<name>A0ABR7CKK0_9BACT</name>
<keyword evidence="8 14" id="KW-0949">S-adenosyl-L-methionine</keyword>
<keyword evidence="17" id="KW-1185">Reference proteome</keyword>
<keyword evidence="5 14" id="KW-0698">rRNA processing</keyword>
<feature type="binding site" evidence="14">
    <location>
        <position position="112"/>
    </location>
    <ligand>
        <name>[4Fe-4S] cluster</name>
        <dbReference type="ChEBI" id="CHEBI:49883"/>
        <note>4Fe-4S-S-AdoMet</note>
    </ligand>
</feature>
<dbReference type="InterPro" id="IPR013785">
    <property type="entry name" value="Aldolase_TIM"/>
</dbReference>
<dbReference type="RefSeq" id="WP_101571794.1">
    <property type="nucleotide sequence ID" value="NZ_JACOOK010000002.1"/>
</dbReference>
<feature type="binding site" evidence="14">
    <location>
        <position position="116"/>
    </location>
    <ligand>
        <name>[4Fe-4S] cluster</name>
        <dbReference type="ChEBI" id="CHEBI:49883"/>
        <note>4Fe-4S-S-AdoMet</note>
    </ligand>
</feature>
<keyword evidence="10 14" id="KW-0479">Metal-binding</keyword>
<evidence type="ECO:0000256" key="5">
    <source>
        <dbReference type="ARBA" id="ARBA00022552"/>
    </source>
</evidence>
<comment type="subcellular location">
    <subcellularLocation>
        <location evidence="1 14">Cytoplasm</location>
    </subcellularLocation>
</comment>
<gene>
    <name evidence="14 16" type="primary">rlmN</name>
    <name evidence="16" type="ORF">H8S08_03945</name>
</gene>
<evidence type="ECO:0000256" key="7">
    <source>
        <dbReference type="ARBA" id="ARBA00022679"/>
    </source>
</evidence>
<comment type="cofactor">
    <cofactor evidence="14">
        <name>[4Fe-4S] cluster</name>
        <dbReference type="ChEBI" id="CHEBI:49883"/>
    </cofactor>
    <text evidence="14">Binds 1 [4Fe-4S] cluster. The cluster is coordinated with 3 cysteines and an exchangeable S-adenosyl-L-methionine.</text>
</comment>
<dbReference type="InterPro" id="IPR048641">
    <property type="entry name" value="RlmN_N"/>
</dbReference>
<comment type="function">
    <text evidence="14">Specifically methylates position 2 of adenine 2503 in 23S rRNA and position 2 of adenine 37 in tRNAs.</text>
</comment>
<protein>
    <recommendedName>
        <fullName evidence="14">Probable dual-specificity RNA methyltransferase RlmN</fullName>
        <ecNumber evidence="14">2.1.1.192</ecNumber>
    </recommendedName>
    <alternativeName>
        <fullName evidence="14">23S rRNA (adenine(2503)-C(2))-methyltransferase</fullName>
    </alternativeName>
    <alternativeName>
        <fullName evidence="14">23S rRNA m2A2503 methyltransferase</fullName>
    </alternativeName>
    <alternativeName>
        <fullName evidence="14">Ribosomal RNA large subunit methyltransferase N</fullName>
    </alternativeName>
    <alternativeName>
        <fullName evidence="14">tRNA (adenine(37)-C(2))-methyltransferase</fullName>
    </alternativeName>
    <alternativeName>
        <fullName evidence="14">tRNA m2A37 methyltransferase</fullName>
    </alternativeName>
</protein>
<evidence type="ECO:0000256" key="9">
    <source>
        <dbReference type="ARBA" id="ARBA00022694"/>
    </source>
</evidence>
<keyword evidence="3 14" id="KW-0004">4Fe-4S</keyword>
<dbReference type="Gene3D" id="3.20.20.70">
    <property type="entry name" value="Aldolase class I"/>
    <property type="match status" value="1"/>
</dbReference>
<comment type="catalytic activity">
    <reaction evidence="14">
        <text>adenosine(2503) in 23S rRNA + 2 reduced [2Fe-2S]-[ferredoxin] + 2 S-adenosyl-L-methionine = 2-methyladenosine(2503) in 23S rRNA + 5'-deoxyadenosine + L-methionine + 2 oxidized [2Fe-2S]-[ferredoxin] + S-adenosyl-L-homocysteine</text>
        <dbReference type="Rhea" id="RHEA:42916"/>
        <dbReference type="Rhea" id="RHEA-COMP:10000"/>
        <dbReference type="Rhea" id="RHEA-COMP:10001"/>
        <dbReference type="Rhea" id="RHEA-COMP:10152"/>
        <dbReference type="Rhea" id="RHEA-COMP:10282"/>
        <dbReference type="ChEBI" id="CHEBI:17319"/>
        <dbReference type="ChEBI" id="CHEBI:33737"/>
        <dbReference type="ChEBI" id="CHEBI:33738"/>
        <dbReference type="ChEBI" id="CHEBI:57844"/>
        <dbReference type="ChEBI" id="CHEBI:57856"/>
        <dbReference type="ChEBI" id="CHEBI:59789"/>
        <dbReference type="ChEBI" id="CHEBI:74411"/>
        <dbReference type="ChEBI" id="CHEBI:74497"/>
        <dbReference type="EC" id="2.1.1.192"/>
    </reaction>
</comment>
<evidence type="ECO:0000256" key="4">
    <source>
        <dbReference type="ARBA" id="ARBA00022490"/>
    </source>
</evidence>
<dbReference type="SUPFAM" id="SSF102114">
    <property type="entry name" value="Radical SAM enzymes"/>
    <property type="match status" value="1"/>
</dbReference>
<dbReference type="SFLD" id="SFLDG01062">
    <property type="entry name" value="methyltransferase_(Class_A)"/>
    <property type="match status" value="1"/>
</dbReference>
<dbReference type="PROSITE" id="PS51918">
    <property type="entry name" value="RADICAL_SAM"/>
    <property type="match status" value="1"/>
</dbReference>
<keyword evidence="7 14" id="KW-0808">Transferase</keyword>
<keyword evidence="6 14" id="KW-0489">Methyltransferase</keyword>
<dbReference type="SFLD" id="SFLDS00029">
    <property type="entry name" value="Radical_SAM"/>
    <property type="match status" value="1"/>
</dbReference>
<proteinExistence type="inferred from homology"/>
<dbReference type="InterPro" id="IPR027492">
    <property type="entry name" value="RNA_MTrfase_RlmN"/>
</dbReference>
<dbReference type="NCBIfam" id="TIGR00048">
    <property type="entry name" value="rRNA_mod_RlmN"/>
    <property type="match status" value="1"/>
</dbReference>
<comment type="catalytic activity">
    <reaction evidence="14">
        <text>adenosine(37) in tRNA + 2 reduced [2Fe-2S]-[ferredoxin] + 2 S-adenosyl-L-methionine = 2-methyladenosine(37) in tRNA + 5'-deoxyadenosine + L-methionine + 2 oxidized [2Fe-2S]-[ferredoxin] + S-adenosyl-L-homocysteine</text>
        <dbReference type="Rhea" id="RHEA:43332"/>
        <dbReference type="Rhea" id="RHEA-COMP:10000"/>
        <dbReference type="Rhea" id="RHEA-COMP:10001"/>
        <dbReference type="Rhea" id="RHEA-COMP:10162"/>
        <dbReference type="Rhea" id="RHEA-COMP:10485"/>
        <dbReference type="ChEBI" id="CHEBI:17319"/>
        <dbReference type="ChEBI" id="CHEBI:33737"/>
        <dbReference type="ChEBI" id="CHEBI:33738"/>
        <dbReference type="ChEBI" id="CHEBI:57844"/>
        <dbReference type="ChEBI" id="CHEBI:57856"/>
        <dbReference type="ChEBI" id="CHEBI:59789"/>
        <dbReference type="ChEBI" id="CHEBI:74411"/>
        <dbReference type="ChEBI" id="CHEBI:74497"/>
        <dbReference type="EC" id="2.1.1.192"/>
    </reaction>
</comment>
<feature type="active site" description="Proton acceptor" evidence="14">
    <location>
        <position position="92"/>
    </location>
</feature>
<comment type="similarity">
    <text evidence="2 14">Belongs to the radical SAM superfamily. RlmN family.</text>
</comment>
<dbReference type="Pfam" id="PF21016">
    <property type="entry name" value="RlmN_N"/>
    <property type="match status" value="1"/>
</dbReference>
<comment type="caution">
    <text evidence="14">Lacks conserved residue(s) required for the propagation of feature annotation.</text>
</comment>
<feature type="binding site" evidence="14">
    <location>
        <position position="189"/>
    </location>
    <ligand>
        <name>S-adenosyl-L-methionine</name>
        <dbReference type="ChEBI" id="CHEBI:59789"/>
    </ligand>
</feature>
<dbReference type="InterPro" id="IPR058240">
    <property type="entry name" value="rSAM_sf"/>
</dbReference>
<sequence>MEKEWLFGKTLGELAEVAASFGMPRFTATQIAAWIYRKGALSIDEMTNISLKNRRALEERYQVGRIPSAAVQQSADGTKKYLFPTLRDRFVESAYIPDGQRATLCVSSQSGCRMGCRFCMTARQGFAHNLTAGEILNQIRSIPESAQLTNVVYMGMGEPLDNADNVLRSLEILTADWGYAWSPTRITLSTVGVIPAMRTFLEKTKVHLAVSLHNPFAAERLEMMPVQNRYPIEEVVKELKKWDFSHQRRISFEYIMFRGINDSDRHVAALVRLLAGLKCRINLIRFHAIPDAPMQSPDETTLVRFRDALTRRGITTTIRASRGEDIQAACGLLSTREREKREAGSGQRPTGNAK</sequence>
<evidence type="ECO:0000256" key="3">
    <source>
        <dbReference type="ARBA" id="ARBA00022485"/>
    </source>
</evidence>
<evidence type="ECO:0000313" key="16">
    <source>
        <dbReference type="EMBL" id="MBC5616171.1"/>
    </source>
</evidence>
<evidence type="ECO:0000256" key="14">
    <source>
        <dbReference type="HAMAP-Rule" id="MF_01849"/>
    </source>
</evidence>
<dbReference type="PANTHER" id="PTHR30544:SF5">
    <property type="entry name" value="RADICAL SAM CORE DOMAIN-CONTAINING PROTEIN"/>
    <property type="match status" value="1"/>
</dbReference>
<evidence type="ECO:0000256" key="11">
    <source>
        <dbReference type="ARBA" id="ARBA00023004"/>
    </source>
</evidence>
<comment type="miscellaneous">
    <text evidence="14">Reaction proceeds by a ping-pong mechanism involving intermediate methylation of a conserved cysteine residue.</text>
</comment>
<feature type="binding site" evidence="14">
    <location>
        <position position="119"/>
    </location>
    <ligand>
        <name>[4Fe-4S] cluster</name>
        <dbReference type="ChEBI" id="CHEBI:49883"/>
        <note>4Fe-4S-S-AdoMet</note>
    </ligand>
</feature>
<dbReference type="EC" id="2.1.1.192" evidence="14"/>
<dbReference type="PANTHER" id="PTHR30544">
    <property type="entry name" value="23S RRNA METHYLTRANSFERASE"/>
    <property type="match status" value="1"/>
</dbReference>
<evidence type="ECO:0000259" key="15">
    <source>
        <dbReference type="PROSITE" id="PS51918"/>
    </source>
</evidence>
<evidence type="ECO:0000256" key="6">
    <source>
        <dbReference type="ARBA" id="ARBA00022603"/>
    </source>
</evidence>
<evidence type="ECO:0000256" key="2">
    <source>
        <dbReference type="ARBA" id="ARBA00007544"/>
    </source>
</evidence>
<keyword evidence="12 14" id="KW-0411">Iron-sulfur</keyword>
<keyword evidence="4 14" id="KW-0963">Cytoplasm</keyword>
<dbReference type="InterPro" id="IPR004383">
    <property type="entry name" value="rRNA_lsu_MTrfase_RlmN/Cfr"/>
</dbReference>
<feature type="binding site" evidence="14">
    <location>
        <begin position="211"/>
        <end position="213"/>
    </location>
    <ligand>
        <name>S-adenosyl-L-methionine</name>
        <dbReference type="ChEBI" id="CHEBI:59789"/>
    </ligand>
</feature>
<dbReference type="PIRSF" id="PIRSF006004">
    <property type="entry name" value="CHP00048"/>
    <property type="match status" value="1"/>
</dbReference>
<keyword evidence="13 14" id="KW-1015">Disulfide bond</keyword>
<comment type="caution">
    <text evidence="16">The sequence shown here is derived from an EMBL/GenBank/DDBJ whole genome shotgun (WGS) entry which is preliminary data.</text>
</comment>
<dbReference type="Gene3D" id="1.10.150.530">
    <property type="match status" value="1"/>
</dbReference>
<dbReference type="EMBL" id="JACOOK010000002">
    <property type="protein sequence ID" value="MBC5616171.1"/>
    <property type="molecule type" value="Genomic_DNA"/>
</dbReference>
<dbReference type="SFLD" id="SFLDF00275">
    <property type="entry name" value="adenosine_C2_methyltransferase"/>
    <property type="match status" value="1"/>
</dbReference>
<accession>A0ABR7CKK0</accession>
<dbReference type="HAMAP" id="MF_01849">
    <property type="entry name" value="RNA_methyltr_RlmN"/>
    <property type="match status" value="1"/>
</dbReference>
<dbReference type="Pfam" id="PF04055">
    <property type="entry name" value="Radical_SAM"/>
    <property type="match status" value="1"/>
</dbReference>
<keyword evidence="11 14" id="KW-0408">Iron</keyword>
<dbReference type="InterPro" id="IPR007197">
    <property type="entry name" value="rSAM"/>
</dbReference>
<evidence type="ECO:0000256" key="8">
    <source>
        <dbReference type="ARBA" id="ARBA00022691"/>
    </source>
</evidence>
<keyword evidence="9 14" id="KW-0819">tRNA processing</keyword>
<evidence type="ECO:0000256" key="12">
    <source>
        <dbReference type="ARBA" id="ARBA00023014"/>
    </source>
</evidence>
<feature type="domain" description="Radical SAM core" evidence="15">
    <location>
        <begin position="98"/>
        <end position="325"/>
    </location>
</feature>
<organism evidence="16 17">
    <name type="scientific">Alistipes hominis</name>
    <dbReference type="NCBI Taxonomy" id="2763015"/>
    <lineage>
        <taxon>Bacteria</taxon>
        <taxon>Pseudomonadati</taxon>
        <taxon>Bacteroidota</taxon>
        <taxon>Bacteroidia</taxon>
        <taxon>Bacteroidales</taxon>
        <taxon>Rikenellaceae</taxon>
        <taxon>Alistipes</taxon>
    </lineage>
</organism>
<dbReference type="InterPro" id="IPR040072">
    <property type="entry name" value="Methyltransferase_A"/>
</dbReference>
<dbReference type="Proteomes" id="UP000636891">
    <property type="component" value="Unassembled WGS sequence"/>
</dbReference>
<feature type="binding site" evidence="14">
    <location>
        <begin position="157"/>
        <end position="158"/>
    </location>
    <ligand>
        <name>S-adenosyl-L-methionine</name>
        <dbReference type="ChEBI" id="CHEBI:59789"/>
    </ligand>
</feature>
<evidence type="ECO:0000256" key="10">
    <source>
        <dbReference type="ARBA" id="ARBA00022723"/>
    </source>
</evidence>
<reference evidence="16 17" key="1">
    <citation type="submission" date="2020-08" db="EMBL/GenBank/DDBJ databases">
        <title>Genome public.</title>
        <authorList>
            <person name="Liu C."/>
            <person name="Sun Q."/>
        </authorList>
    </citation>
    <scope>NUCLEOTIDE SEQUENCE [LARGE SCALE GENOMIC DNA]</scope>
    <source>
        <strain evidence="16 17">New-7</strain>
    </source>
</reference>
<evidence type="ECO:0000313" key="17">
    <source>
        <dbReference type="Proteomes" id="UP000636891"/>
    </source>
</evidence>
<evidence type="ECO:0000256" key="1">
    <source>
        <dbReference type="ARBA" id="ARBA00004496"/>
    </source>
</evidence>
<evidence type="ECO:0000256" key="13">
    <source>
        <dbReference type="ARBA" id="ARBA00023157"/>
    </source>
</evidence>